<organism evidence="1 2">
    <name type="scientific">Plakobranchus ocellatus</name>
    <dbReference type="NCBI Taxonomy" id="259542"/>
    <lineage>
        <taxon>Eukaryota</taxon>
        <taxon>Metazoa</taxon>
        <taxon>Spiralia</taxon>
        <taxon>Lophotrochozoa</taxon>
        <taxon>Mollusca</taxon>
        <taxon>Gastropoda</taxon>
        <taxon>Heterobranchia</taxon>
        <taxon>Euthyneura</taxon>
        <taxon>Panpulmonata</taxon>
        <taxon>Sacoglossa</taxon>
        <taxon>Placobranchoidea</taxon>
        <taxon>Plakobranchidae</taxon>
        <taxon>Plakobranchus</taxon>
    </lineage>
</organism>
<reference evidence="1 2" key="1">
    <citation type="journal article" date="2021" name="Elife">
        <title>Chloroplast acquisition without the gene transfer in kleptoplastic sea slugs, Plakobranchus ocellatus.</title>
        <authorList>
            <person name="Maeda T."/>
            <person name="Takahashi S."/>
            <person name="Yoshida T."/>
            <person name="Shimamura S."/>
            <person name="Takaki Y."/>
            <person name="Nagai Y."/>
            <person name="Toyoda A."/>
            <person name="Suzuki Y."/>
            <person name="Arimoto A."/>
            <person name="Ishii H."/>
            <person name="Satoh N."/>
            <person name="Nishiyama T."/>
            <person name="Hasebe M."/>
            <person name="Maruyama T."/>
            <person name="Minagawa J."/>
            <person name="Obokata J."/>
            <person name="Shigenobu S."/>
        </authorList>
    </citation>
    <scope>NUCLEOTIDE SEQUENCE [LARGE SCALE GENOMIC DNA]</scope>
</reference>
<accession>A0AAV4E109</accession>
<keyword evidence="2" id="KW-1185">Reference proteome</keyword>
<name>A0AAV4E109_9GAST</name>
<gene>
    <name evidence="1" type="ORF">PoB_007653800</name>
</gene>
<protein>
    <submittedName>
        <fullName evidence="1">Uncharacterized protein</fullName>
    </submittedName>
</protein>
<proteinExistence type="predicted"/>
<sequence>MTSMVVEPIKCSSSTDRVAASLIHAPRPCPSHPDWLGLCREEHEQSVSEAQSSPMSSTQLLMAKRLGSNLASVAAQTPLQKGLQIVGA</sequence>
<dbReference type="Proteomes" id="UP000735302">
    <property type="component" value="Unassembled WGS sequence"/>
</dbReference>
<comment type="caution">
    <text evidence="1">The sequence shown here is derived from an EMBL/GenBank/DDBJ whole genome shotgun (WGS) entry which is preliminary data.</text>
</comment>
<evidence type="ECO:0000313" key="1">
    <source>
        <dbReference type="EMBL" id="GFO50033.1"/>
    </source>
</evidence>
<evidence type="ECO:0000313" key="2">
    <source>
        <dbReference type="Proteomes" id="UP000735302"/>
    </source>
</evidence>
<dbReference type="AlphaFoldDB" id="A0AAV4E109"/>
<dbReference type="EMBL" id="BLXT01008557">
    <property type="protein sequence ID" value="GFO50033.1"/>
    <property type="molecule type" value="Genomic_DNA"/>
</dbReference>